<feature type="transmembrane region" description="Helical" evidence="2">
    <location>
        <begin position="110"/>
        <end position="128"/>
    </location>
</feature>
<feature type="transmembrane region" description="Helical" evidence="2">
    <location>
        <begin position="468"/>
        <end position="489"/>
    </location>
</feature>
<feature type="transmembrane region" description="Helical" evidence="2">
    <location>
        <begin position="495"/>
        <end position="520"/>
    </location>
</feature>
<evidence type="ECO:0000256" key="2">
    <source>
        <dbReference type="SAM" id="Phobius"/>
    </source>
</evidence>
<name>A0A6J6NV41_9ZZZZ</name>
<feature type="transmembrane region" description="Helical" evidence="2">
    <location>
        <begin position="573"/>
        <end position="594"/>
    </location>
</feature>
<proteinExistence type="predicted"/>
<gene>
    <name evidence="3" type="ORF">UFOPK2582_00255</name>
    <name evidence="4" type="ORF">UFOPK3046_00087</name>
</gene>
<reference evidence="3" key="1">
    <citation type="submission" date="2020-05" db="EMBL/GenBank/DDBJ databases">
        <authorList>
            <person name="Chiriac C."/>
            <person name="Salcher M."/>
            <person name="Ghai R."/>
            <person name="Kavagutti S V."/>
        </authorList>
    </citation>
    <scope>NUCLEOTIDE SEQUENCE</scope>
</reference>
<feature type="transmembrane region" description="Helical" evidence="2">
    <location>
        <begin position="232"/>
        <end position="254"/>
    </location>
</feature>
<protein>
    <submittedName>
        <fullName evidence="3">Unannotated protein</fullName>
    </submittedName>
</protein>
<feature type="transmembrane region" description="Helical" evidence="2">
    <location>
        <begin position="266"/>
        <end position="283"/>
    </location>
</feature>
<keyword evidence="2" id="KW-0472">Membrane</keyword>
<feature type="transmembrane region" description="Helical" evidence="2">
    <location>
        <begin position="199"/>
        <end position="220"/>
    </location>
</feature>
<dbReference type="AlphaFoldDB" id="A0A6J6NV41"/>
<accession>A0A6J6NV41</accession>
<keyword evidence="2" id="KW-1133">Transmembrane helix</keyword>
<feature type="transmembrane region" description="Helical" evidence="2">
    <location>
        <begin position="400"/>
        <end position="418"/>
    </location>
</feature>
<evidence type="ECO:0000313" key="4">
    <source>
        <dbReference type="EMBL" id="CAB4793665.1"/>
    </source>
</evidence>
<sequence length="612" mass="65026">MLQSTGTVNTREDSRFHISANHCAGRTDSARAAWRSILRGLPDPTPPDISDSDPLGTDSLPSDDLNEAASAVLADDAQNSVDPKMSAAAMDQMRSARRRRRIGDVAWGDLAYRVYTTALACLVFAVFASGWVGDSELSAASQTSAQKFGPVWAGLFVALLLLLGVRSGTRAGPIALESADVYHLLLAPISRSRVLRRPAVGVVGYGVATGMAVGALVGSLCSQRLPGNTFEWMLSGALFGGAAAALSIGAALITASRRVPRPWIELLAWALLVASVVAVAGYSPFAPLTLLGQILFWPLSFSLLPLVLVGLAIILAVVGLMIVGGLSIELAQRRTRLVGQLRFAVTQQDLRSVLLLRKQLASERPRNKSRFARLPIRFGGRFPVFTRDVQSFGRWPWVRVLRVTVLGLGAALCLYGAWSGTTPLVLLAGLCTYVAGLDVIEPLAQEVDHPMMLASYPEPAGVILQRHLVAPVFVMVLVGCEGLLLVWVLHPSVNIIAIGAITVITAATTAVAGASISVVSEAVLDAGDAAMMPPEVTGPRVVIRTLWPPLVAVIGVTPILVAQRAMRLGNDPIPPALTLAIPILVLAGIVFMWVKYREDLHRTMGEAMGAKT</sequence>
<feature type="region of interest" description="Disordered" evidence="1">
    <location>
        <begin position="38"/>
        <end position="61"/>
    </location>
</feature>
<keyword evidence="2" id="KW-0812">Transmembrane</keyword>
<feature type="transmembrane region" description="Helical" evidence="2">
    <location>
        <begin position="148"/>
        <end position="165"/>
    </location>
</feature>
<feature type="transmembrane region" description="Helical" evidence="2">
    <location>
        <begin position="303"/>
        <end position="326"/>
    </location>
</feature>
<dbReference type="EMBL" id="CAEZXS010000016">
    <property type="protein sequence ID" value="CAB4688498.1"/>
    <property type="molecule type" value="Genomic_DNA"/>
</dbReference>
<evidence type="ECO:0000313" key="3">
    <source>
        <dbReference type="EMBL" id="CAB4688498.1"/>
    </source>
</evidence>
<organism evidence="3">
    <name type="scientific">freshwater metagenome</name>
    <dbReference type="NCBI Taxonomy" id="449393"/>
    <lineage>
        <taxon>unclassified sequences</taxon>
        <taxon>metagenomes</taxon>
        <taxon>ecological metagenomes</taxon>
    </lineage>
</organism>
<evidence type="ECO:0000256" key="1">
    <source>
        <dbReference type="SAM" id="MobiDB-lite"/>
    </source>
</evidence>
<dbReference type="EMBL" id="CAFAAQ010000003">
    <property type="protein sequence ID" value="CAB4793665.1"/>
    <property type="molecule type" value="Genomic_DNA"/>
</dbReference>